<evidence type="ECO:0000313" key="1">
    <source>
        <dbReference type="EMBL" id="KAF6733396.1"/>
    </source>
</evidence>
<gene>
    <name evidence="1" type="ORF">FQA47_004138</name>
</gene>
<proteinExistence type="predicted"/>
<protein>
    <submittedName>
        <fullName evidence="1">Uncharacterized protein</fullName>
    </submittedName>
</protein>
<accession>A0A834FFK2</accession>
<name>A0A834FFK2_ORYME</name>
<dbReference type="EMBL" id="WKFB01000159">
    <property type="protein sequence ID" value="KAF6733396.1"/>
    <property type="molecule type" value="Genomic_DNA"/>
</dbReference>
<sequence>MRICEPEILKRRSSEENLQAVVRRRWRTPGGVSEEVWTVFMGSGPALRSQKFGQQLAGAAASVGRFRDRRSTFSCADDGAEVRLKMDLLCVLVLFLLSVGAVSPGENFEFELREAKAGRRTRMFLQNRRPRGVRRSGTLEDSAVRHVKKNQEDTNVLDRWGNSFFWFLSAIS</sequence>
<comment type="caution">
    <text evidence="1">The sequence shown here is derived from an EMBL/GenBank/DDBJ whole genome shotgun (WGS) entry which is preliminary data.</text>
</comment>
<dbReference type="Proteomes" id="UP000646548">
    <property type="component" value="Unassembled WGS sequence"/>
</dbReference>
<organism evidence="1 2">
    <name type="scientific">Oryzias melastigma</name>
    <name type="common">Marine medaka</name>
    <dbReference type="NCBI Taxonomy" id="30732"/>
    <lineage>
        <taxon>Eukaryota</taxon>
        <taxon>Metazoa</taxon>
        <taxon>Chordata</taxon>
        <taxon>Craniata</taxon>
        <taxon>Vertebrata</taxon>
        <taxon>Euteleostomi</taxon>
        <taxon>Actinopterygii</taxon>
        <taxon>Neopterygii</taxon>
        <taxon>Teleostei</taxon>
        <taxon>Neoteleostei</taxon>
        <taxon>Acanthomorphata</taxon>
        <taxon>Ovalentaria</taxon>
        <taxon>Atherinomorphae</taxon>
        <taxon>Beloniformes</taxon>
        <taxon>Adrianichthyidae</taxon>
        <taxon>Oryziinae</taxon>
        <taxon>Oryzias</taxon>
    </lineage>
</organism>
<evidence type="ECO:0000313" key="2">
    <source>
        <dbReference type="Proteomes" id="UP000646548"/>
    </source>
</evidence>
<reference evidence="1" key="1">
    <citation type="journal article" name="BMC Genomics">
        <title>Long-read sequencing and de novo genome assembly of marine medaka (Oryzias melastigma).</title>
        <authorList>
            <person name="Liang P."/>
            <person name="Saqib H.S.A."/>
            <person name="Ni X."/>
            <person name="Shen Y."/>
        </authorList>
    </citation>
    <scope>NUCLEOTIDE SEQUENCE</scope>
    <source>
        <strain evidence="1">Bigg-433</strain>
    </source>
</reference>
<dbReference type="AlphaFoldDB" id="A0A834FFK2"/>